<dbReference type="NCBIfam" id="TIGR01733">
    <property type="entry name" value="AA-adenyl-dom"/>
    <property type="match status" value="1"/>
</dbReference>
<dbReference type="InterPro" id="IPR020845">
    <property type="entry name" value="AMP-binding_CS"/>
</dbReference>
<dbReference type="InterPro" id="IPR036736">
    <property type="entry name" value="ACP-like_sf"/>
</dbReference>
<dbReference type="InterPro" id="IPR025110">
    <property type="entry name" value="AMP-bd_C"/>
</dbReference>
<evidence type="ECO:0000259" key="4">
    <source>
        <dbReference type="PROSITE" id="PS50075"/>
    </source>
</evidence>
<dbReference type="STRING" id="145857.GA0070616_0364"/>
<organism evidence="5 6">
    <name type="scientific">Micromonospora nigra</name>
    <dbReference type="NCBI Taxonomy" id="145857"/>
    <lineage>
        <taxon>Bacteria</taxon>
        <taxon>Bacillati</taxon>
        <taxon>Actinomycetota</taxon>
        <taxon>Actinomycetes</taxon>
        <taxon>Micromonosporales</taxon>
        <taxon>Micromonosporaceae</taxon>
        <taxon>Micromonospora</taxon>
    </lineage>
</organism>
<reference evidence="5 6" key="1">
    <citation type="submission" date="2016-06" db="EMBL/GenBank/DDBJ databases">
        <authorList>
            <person name="Kjaerup R.B."/>
            <person name="Dalgaard T.S."/>
            <person name="Juul-Madsen H.R."/>
        </authorList>
    </citation>
    <scope>NUCLEOTIDE SEQUENCE [LARGE SCALE GENOMIC DNA]</scope>
    <source>
        <strain evidence="5 6">DSM 43818</strain>
    </source>
</reference>
<dbReference type="Gene3D" id="3.30.559.10">
    <property type="entry name" value="Chloramphenicol acetyltransferase-like domain"/>
    <property type="match status" value="1"/>
</dbReference>
<evidence type="ECO:0000313" key="5">
    <source>
        <dbReference type="EMBL" id="SCL14175.1"/>
    </source>
</evidence>
<dbReference type="InterPro" id="IPR000873">
    <property type="entry name" value="AMP-dep_synth/lig_dom"/>
</dbReference>
<dbReference type="Pfam" id="PF00501">
    <property type="entry name" value="AMP-binding"/>
    <property type="match status" value="1"/>
</dbReference>
<dbReference type="GO" id="GO:0044550">
    <property type="term" value="P:secondary metabolite biosynthetic process"/>
    <property type="evidence" value="ECO:0007669"/>
    <property type="project" value="TreeGrafter"/>
</dbReference>
<dbReference type="Proteomes" id="UP000199699">
    <property type="component" value="Unassembled WGS sequence"/>
</dbReference>
<dbReference type="GO" id="GO:0031177">
    <property type="term" value="F:phosphopantetheine binding"/>
    <property type="evidence" value="ECO:0007669"/>
    <property type="project" value="InterPro"/>
</dbReference>
<dbReference type="Gene3D" id="1.10.1200.10">
    <property type="entry name" value="ACP-like"/>
    <property type="match status" value="1"/>
</dbReference>
<dbReference type="SUPFAM" id="SSF47336">
    <property type="entry name" value="ACP-like"/>
    <property type="match status" value="1"/>
</dbReference>
<dbReference type="GO" id="GO:0005737">
    <property type="term" value="C:cytoplasm"/>
    <property type="evidence" value="ECO:0007669"/>
    <property type="project" value="TreeGrafter"/>
</dbReference>
<dbReference type="InterPro" id="IPR009081">
    <property type="entry name" value="PP-bd_ACP"/>
</dbReference>
<dbReference type="InterPro" id="IPR020806">
    <property type="entry name" value="PKS_PP-bd"/>
</dbReference>
<dbReference type="InterPro" id="IPR045851">
    <property type="entry name" value="AMP-bd_C_sf"/>
</dbReference>
<dbReference type="RefSeq" id="WP_091075137.1">
    <property type="nucleotide sequence ID" value="NZ_FMHT01000003.1"/>
</dbReference>
<dbReference type="InterPro" id="IPR042099">
    <property type="entry name" value="ANL_N_sf"/>
</dbReference>
<dbReference type="CDD" id="cd05930">
    <property type="entry name" value="A_NRPS"/>
    <property type="match status" value="1"/>
</dbReference>
<proteinExistence type="predicted"/>
<keyword evidence="3" id="KW-0597">Phosphoprotein</keyword>
<dbReference type="InterPro" id="IPR010071">
    <property type="entry name" value="AA_adenyl_dom"/>
</dbReference>
<comment type="cofactor">
    <cofactor evidence="1">
        <name>pantetheine 4'-phosphate</name>
        <dbReference type="ChEBI" id="CHEBI:47942"/>
    </cofactor>
</comment>
<evidence type="ECO:0000256" key="3">
    <source>
        <dbReference type="ARBA" id="ARBA00022553"/>
    </source>
</evidence>
<evidence type="ECO:0000256" key="1">
    <source>
        <dbReference type="ARBA" id="ARBA00001957"/>
    </source>
</evidence>
<dbReference type="OrthoDB" id="4477213at2"/>
<dbReference type="Gene3D" id="3.40.50.12780">
    <property type="entry name" value="N-terminal domain of ligase-like"/>
    <property type="match status" value="1"/>
</dbReference>
<dbReference type="PANTHER" id="PTHR45527:SF1">
    <property type="entry name" value="FATTY ACID SYNTHASE"/>
    <property type="match status" value="1"/>
</dbReference>
<keyword evidence="6" id="KW-1185">Reference proteome</keyword>
<dbReference type="Gene3D" id="3.30.559.30">
    <property type="entry name" value="Nonribosomal peptide synthetase, condensation domain"/>
    <property type="match status" value="2"/>
</dbReference>
<dbReference type="Gene3D" id="3.30.300.30">
    <property type="match status" value="1"/>
</dbReference>
<dbReference type="GO" id="GO:0043041">
    <property type="term" value="P:amino acid activation for nonribosomal peptide biosynthetic process"/>
    <property type="evidence" value="ECO:0007669"/>
    <property type="project" value="TreeGrafter"/>
</dbReference>
<dbReference type="Pfam" id="PF13193">
    <property type="entry name" value="AMP-binding_C"/>
    <property type="match status" value="1"/>
</dbReference>
<sequence>MSVGFVGAQGVVGGRFDGDGAGGGVDLVGDLRRPVVWPARAATEVRVLEDVPASATMLLAGLVGVLARHTGQDEITIGGPENGVLRVDVTGDPGFGELVDRVTWATAGDNNSSTADSSAGKVRVGLVDGPVTETRPDTVDVDLIVTIATDTTTIRIDYAADGYSPQWIRSLLDQITALTTAGHQAPQTTLSRLPLLGDAEREQLLAWGHGPQQAIPTEPIHDLVLRWARQTPDAIAAIADDTTLTYRELDHRSAALAAYLHTTGIKPGDVVSLALDRSLWTIIATLGILRAGAAYTPMDTTWPPERMRLLLTDNGARIVLTTHHTAPHIPTPDGVTVIALDHHWPTIATHTLTNPPHTTPDTPAFVIYTSGSTGTPKGVTLSHDKLTNFLTWMTNECHINPDSRMLHSAAPVFDAAFGEVFATLIGGGRVVVCSRDDLLEPRRLTDLVNRHGVTHTFGPATNIAPLDPAACPGLRCIIFGGEAVPPPLAQRWLAAGVRVLNAYGPAEIAVACSWFDASAGWDGAYVPIGWPMPNRQIRVVDTNLDLVPLGMPGEILITGHGIADGYLHRPELTAERFVTDPHSGQPAYRTGDLARWNATGALEILGRIDHQVKINGIRIELGEIESILTQHPHVNTAVVIRHESHGTTRLIGYVTPRDNHTPTNNTLREHATKHLPPYMVPATIITLDTFPTGNTGKINRNALPEPGTHRPDLDTEYAEPATGEERLVARVFAEVLGIDRVGAQDSFFDLGGTSLQSAAVATRIDEATDTVVPVSQIHRTPTPHELAHWLTTAPRRAPAGVPARSRSGLVPLAQQVAKCLMSPLEVVVPVTWWIEGDLDLRALMAALGDVHQRHEALHARYRRVDPPVALIPPNPGRPQVQLLADATSEHEAMNQLVATVQKPLDYTQGRNWRAALIRERTTNRTLLGIGIHHIAFDGWSHSLLVRDLTHAYTARHHGQPPTWNHPAPTLRQTHDEHTRLRNAADLPTQRTYWRNQLRDLPRQGRGGPTVGLEQVLAWGPKAGHTVTVGREVLRRWDEAAREHRFSRSSYFVAAFASALRAVHQQDDIGLLMVVAKRGSRVLDSAFTTRLNLNCVRVRFDGPQDDKLVLRVHETIADLMRAQDVPFAETADDPAAGLPSEVVASLPTFVYQDNVMLPLELPGCRTEEVVDPYAREVSNGLTVEVLPRVDHALLRVTIRTDYLPYRLAEELNEHMSRFLEAGPTMVSHH</sequence>
<name>A0A1C6RB17_9ACTN</name>
<dbReference type="SMART" id="SM00823">
    <property type="entry name" value="PKS_PP"/>
    <property type="match status" value="1"/>
</dbReference>
<dbReference type="GO" id="GO:0003824">
    <property type="term" value="F:catalytic activity"/>
    <property type="evidence" value="ECO:0007669"/>
    <property type="project" value="InterPro"/>
</dbReference>
<dbReference type="FunFam" id="3.40.50.980:FF:000001">
    <property type="entry name" value="Non-ribosomal peptide synthetase"/>
    <property type="match status" value="1"/>
</dbReference>
<accession>A0A1C6RB17</accession>
<dbReference type="InterPro" id="IPR023213">
    <property type="entry name" value="CAT-like_dom_sf"/>
</dbReference>
<evidence type="ECO:0000256" key="2">
    <source>
        <dbReference type="ARBA" id="ARBA00022450"/>
    </source>
</evidence>
<dbReference type="GO" id="GO:0008610">
    <property type="term" value="P:lipid biosynthetic process"/>
    <property type="evidence" value="ECO:0007669"/>
    <property type="project" value="UniProtKB-ARBA"/>
</dbReference>
<dbReference type="SUPFAM" id="SSF52777">
    <property type="entry name" value="CoA-dependent acyltransferases"/>
    <property type="match status" value="3"/>
</dbReference>
<dbReference type="InterPro" id="IPR001242">
    <property type="entry name" value="Condensation_dom"/>
</dbReference>
<dbReference type="PROSITE" id="PS50075">
    <property type="entry name" value="CARRIER"/>
    <property type="match status" value="1"/>
</dbReference>
<dbReference type="SUPFAM" id="SSF56801">
    <property type="entry name" value="Acetyl-CoA synthetase-like"/>
    <property type="match status" value="1"/>
</dbReference>
<dbReference type="AlphaFoldDB" id="A0A1C6RB17"/>
<dbReference type="PROSITE" id="PS00455">
    <property type="entry name" value="AMP_BINDING"/>
    <property type="match status" value="1"/>
</dbReference>
<dbReference type="FunFam" id="3.40.50.12780:FF:000012">
    <property type="entry name" value="Non-ribosomal peptide synthetase"/>
    <property type="match status" value="1"/>
</dbReference>
<dbReference type="EMBL" id="FMHT01000003">
    <property type="protein sequence ID" value="SCL14175.1"/>
    <property type="molecule type" value="Genomic_DNA"/>
</dbReference>
<gene>
    <name evidence="5" type="ORF">GA0070616_0364</name>
</gene>
<evidence type="ECO:0000313" key="6">
    <source>
        <dbReference type="Proteomes" id="UP000199699"/>
    </source>
</evidence>
<keyword evidence="2" id="KW-0596">Phosphopantetheine</keyword>
<dbReference type="PANTHER" id="PTHR45527">
    <property type="entry name" value="NONRIBOSOMAL PEPTIDE SYNTHETASE"/>
    <property type="match status" value="1"/>
</dbReference>
<protein>
    <submittedName>
        <fullName evidence="5">Amino acid adenylation domain-containing protein</fullName>
    </submittedName>
</protein>
<dbReference type="Pfam" id="PF00550">
    <property type="entry name" value="PP-binding"/>
    <property type="match status" value="1"/>
</dbReference>
<feature type="domain" description="Carrier" evidence="4">
    <location>
        <begin position="719"/>
        <end position="794"/>
    </location>
</feature>
<dbReference type="Pfam" id="PF00668">
    <property type="entry name" value="Condensation"/>
    <property type="match status" value="1"/>
</dbReference>